<dbReference type="PANTHER" id="PTHR35218:SF9">
    <property type="entry name" value="ENDONUCLEASE_EXONUCLEASE_PHOSPHATASE DOMAIN-CONTAINING PROTEIN"/>
    <property type="match status" value="1"/>
</dbReference>
<keyword evidence="3" id="KW-1185">Reference proteome</keyword>
<dbReference type="EMBL" id="JAXUIC010000001">
    <property type="protein sequence ID" value="KAK4606124.1"/>
    <property type="molecule type" value="Genomic_DNA"/>
</dbReference>
<feature type="coiled-coil region" evidence="1">
    <location>
        <begin position="237"/>
        <end position="264"/>
    </location>
</feature>
<organism evidence="2 3">
    <name type="scientific">Quercus rubra</name>
    <name type="common">Northern red oak</name>
    <name type="synonym">Quercus borealis</name>
    <dbReference type="NCBI Taxonomy" id="3512"/>
    <lineage>
        <taxon>Eukaryota</taxon>
        <taxon>Viridiplantae</taxon>
        <taxon>Streptophyta</taxon>
        <taxon>Embryophyta</taxon>
        <taxon>Tracheophyta</taxon>
        <taxon>Spermatophyta</taxon>
        <taxon>Magnoliopsida</taxon>
        <taxon>eudicotyledons</taxon>
        <taxon>Gunneridae</taxon>
        <taxon>Pentapetalae</taxon>
        <taxon>rosids</taxon>
        <taxon>fabids</taxon>
        <taxon>Fagales</taxon>
        <taxon>Fagaceae</taxon>
        <taxon>Quercus</taxon>
    </lineage>
</organism>
<dbReference type="Proteomes" id="UP001324115">
    <property type="component" value="Unassembled WGS sequence"/>
</dbReference>
<evidence type="ECO:0000313" key="2">
    <source>
        <dbReference type="EMBL" id="KAK4606124.1"/>
    </source>
</evidence>
<evidence type="ECO:0000313" key="3">
    <source>
        <dbReference type="Proteomes" id="UP001324115"/>
    </source>
</evidence>
<dbReference type="InterPro" id="IPR036691">
    <property type="entry name" value="Endo/exonu/phosph_ase_sf"/>
</dbReference>
<accession>A0AAN7GD28</accession>
<name>A0AAN7GD28_QUERU</name>
<dbReference type="AlphaFoldDB" id="A0AAN7GD28"/>
<dbReference type="Gene3D" id="3.60.10.10">
    <property type="entry name" value="Endonuclease/exonuclease/phosphatase"/>
    <property type="match status" value="1"/>
</dbReference>
<dbReference type="PANTHER" id="PTHR35218">
    <property type="entry name" value="RNASE H DOMAIN-CONTAINING PROTEIN"/>
    <property type="match status" value="1"/>
</dbReference>
<proteinExistence type="predicted"/>
<protein>
    <submittedName>
        <fullName evidence="2">Uncharacterized protein</fullName>
    </submittedName>
</protein>
<dbReference type="SUPFAM" id="SSF56219">
    <property type="entry name" value="DNase I-like"/>
    <property type="match status" value="1"/>
</dbReference>
<comment type="caution">
    <text evidence="2">The sequence shown here is derived from an EMBL/GenBank/DDBJ whole genome shotgun (WGS) entry which is preliminary data.</text>
</comment>
<keyword evidence="1" id="KW-0175">Coiled coil</keyword>
<reference evidence="2 3" key="1">
    <citation type="journal article" date="2023" name="G3 (Bethesda)">
        <title>A haplotype-resolved chromosome-scale genome for Quercus rubra L. provides insights into the genetics of adaptive traits for red oak species.</title>
        <authorList>
            <person name="Kapoor B."/>
            <person name="Jenkins J."/>
            <person name="Schmutz J."/>
            <person name="Zhebentyayeva T."/>
            <person name="Kuelheim C."/>
            <person name="Coggeshall M."/>
            <person name="Heim C."/>
            <person name="Lasky J.R."/>
            <person name="Leites L."/>
            <person name="Islam-Faridi N."/>
            <person name="Romero-Severson J."/>
            <person name="DeLeo V.L."/>
            <person name="Lucas S.M."/>
            <person name="Lazic D."/>
            <person name="Gailing O."/>
            <person name="Carlson J."/>
            <person name="Staton M."/>
        </authorList>
    </citation>
    <scope>NUCLEOTIDE SEQUENCE [LARGE SCALE GENOMIC DNA]</scope>
    <source>
        <strain evidence="2">Pseudo-F2</strain>
    </source>
</reference>
<gene>
    <name evidence="2" type="ORF">RGQ29_000403</name>
</gene>
<evidence type="ECO:0000256" key="1">
    <source>
        <dbReference type="SAM" id="Coils"/>
    </source>
</evidence>
<sequence length="296" mass="34743">MIQANLGFEHKWVVPRVGHGGGLVLFWRSSVNLVVMDSSNYYIDTWIDKGTSNKWRFTGFYGEPETSRWSEAWDSLRTLNHHPKVPWMYAGDFNEIIRQEEKLGGAIQHHGQMQLFRDVLDKCGFLDLGFEGNRFTWSTIVHHLHCNSSDHLPLCINLSGLEIPPRKKVFRFKEMWLSDVRYAELVEASWSSYSHRYGDDAIIKKVERCGRDLAWWNHNVFGNVRKELTKKKEMLVIAENEAQVHGQNARVKALKEEINSLLDKKAHMWSQRSHTLWLKNVDNNTKFFHCRATRRF</sequence>